<dbReference type="PANTHER" id="PTHR43798:SF33">
    <property type="entry name" value="HYDROLASE, PUTATIVE (AFU_ORTHOLOGUE AFUA_2G14860)-RELATED"/>
    <property type="match status" value="1"/>
</dbReference>
<dbReference type="SUPFAM" id="SSF53474">
    <property type="entry name" value="alpha/beta-Hydrolases"/>
    <property type="match status" value="1"/>
</dbReference>
<organism evidence="2 3">
    <name type="scientific">Mycobacterium asiaticum</name>
    <dbReference type="NCBI Taxonomy" id="1790"/>
    <lineage>
        <taxon>Bacteria</taxon>
        <taxon>Bacillati</taxon>
        <taxon>Actinomycetota</taxon>
        <taxon>Actinomycetes</taxon>
        <taxon>Mycobacteriales</taxon>
        <taxon>Mycobacteriaceae</taxon>
        <taxon>Mycobacterium</taxon>
    </lineage>
</organism>
<evidence type="ECO:0000259" key="1">
    <source>
        <dbReference type="Pfam" id="PF00561"/>
    </source>
</evidence>
<evidence type="ECO:0000313" key="3">
    <source>
        <dbReference type="Proteomes" id="UP000093795"/>
    </source>
</evidence>
<dbReference type="GO" id="GO:0016787">
    <property type="term" value="F:hydrolase activity"/>
    <property type="evidence" value="ECO:0007669"/>
    <property type="project" value="UniProtKB-KW"/>
</dbReference>
<name>A0A1A3D1T8_MYCAS</name>
<evidence type="ECO:0000313" key="2">
    <source>
        <dbReference type="EMBL" id="OBI92371.1"/>
    </source>
</evidence>
<reference evidence="2 3" key="1">
    <citation type="submission" date="2016-06" db="EMBL/GenBank/DDBJ databases">
        <authorList>
            <person name="Kjaerup R.B."/>
            <person name="Dalgaard T.S."/>
            <person name="Juul-Madsen H.R."/>
        </authorList>
    </citation>
    <scope>NUCLEOTIDE SEQUENCE [LARGE SCALE GENOMIC DNA]</scope>
    <source>
        <strain evidence="2 3">1081914.2</strain>
    </source>
</reference>
<feature type="domain" description="AB hydrolase-1" evidence="1">
    <location>
        <begin position="24"/>
        <end position="265"/>
    </location>
</feature>
<dbReference type="RefSeq" id="WP_065118873.1">
    <property type="nucleotide sequence ID" value="NZ_LZKQ01000011.1"/>
</dbReference>
<dbReference type="STRING" id="1790.A5645_06485"/>
<sequence>MPQATLTQATIAYRVVGPEKSPHPPVLFVHGILADERLWDRVADGLARLGYRCFLPTWPLGAHTIPANDGADLSPRGIAAMINEFLVSLDLSEVTLVGNDTGGALCQFVIDEYPDRIGRLVLTNCDAFDKFPPFPFNVVFAVLRGPKSIKTLFATMSWSKLRHSPLGFGLLLSDPDAELTKSWLAPCRDDPRIAGDLAELLRHVAATDLVDVSTRFSRFTKPVTLVWGLRDRCFKPALGRQMATLFANSTMIEVPGARTFVSLDSPAAVIDAIATVPAHSG</sequence>
<accession>A0A1A3D1T8</accession>
<protein>
    <submittedName>
        <fullName evidence="2">Alpha/beta hydrolase</fullName>
    </submittedName>
</protein>
<dbReference type="AlphaFoldDB" id="A0A1A3D1T8"/>
<dbReference type="Pfam" id="PF00561">
    <property type="entry name" value="Abhydrolase_1"/>
    <property type="match status" value="1"/>
</dbReference>
<comment type="caution">
    <text evidence="2">The sequence shown here is derived from an EMBL/GenBank/DDBJ whole genome shotgun (WGS) entry which is preliminary data.</text>
</comment>
<dbReference type="eggNOG" id="COG2267">
    <property type="taxonomic scope" value="Bacteria"/>
</dbReference>
<dbReference type="GO" id="GO:0016020">
    <property type="term" value="C:membrane"/>
    <property type="evidence" value="ECO:0007669"/>
    <property type="project" value="TreeGrafter"/>
</dbReference>
<dbReference type="InterPro" id="IPR050266">
    <property type="entry name" value="AB_hydrolase_sf"/>
</dbReference>
<dbReference type="Proteomes" id="UP000093795">
    <property type="component" value="Unassembled WGS sequence"/>
</dbReference>
<dbReference type="PANTHER" id="PTHR43798">
    <property type="entry name" value="MONOACYLGLYCEROL LIPASE"/>
    <property type="match status" value="1"/>
</dbReference>
<dbReference type="Gene3D" id="3.40.50.1820">
    <property type="entry name" value="alpha/beta hydrolase"/>
    <property type="match status" value="1"/>
</dbReference>
<keyword evidence="2" id="KW-0378">Hydrolase</keyword>
<proteinExistence type="predicted"/>
<dbReference type="EMBL" id="LZKQ01000011">
    <property type="protein sequence ID" value="OBI92371.1"/>
    <property type="molecule type" value="Genomic_DNA"/>
</dbReference>
<dbReference type="OrthoDB" id="3400345at2"/>
<dbReference type="InterPro" id="IPR029058">
    <property type="entry name" value="AB_hydrolase_fold"/>
</dbReference>
<dbReference type="PRINTS" id="PR00111">
    <property type="entry name" value="ABHYDROLASE"/>
</dbReference>
<gene>
    <name evidence="2" type="ORF">A9X01_09420</name>
</gene>
<dbReference type="InterPro" id="IPR000073">
    <property type="entry name" value="AB_hydrolase_1"/>
</dbReference>